<feature type="compositionally biased region" description="Polar residues" evidence="1">
    <location>
        <begin position="117"/>
        <end position="130"/>
    </location>
</feature>
<dbReference type="Proteomes" id="UP001162060">
    <property type="component" value="Unassembled WGS sequence"/>
</dbReference>
<accession>A0AAV1TAD7</accession>
<feature type="region of interest" description="Disordered" evidence="1">
    <location>
        <begin position="105"/>
        <end position="130"/>
    </location>
</feature>
<evidence type="ECO:0000313" key="3">
    <source>
        <dbReference type="Proteomes" id="UP001162060"/>
    </source>
</evidence>
<protein>
    <submittedName>
        <fullName evidence="2">Uncharacterized protein</fullName>
    </submittedName>
</protein>
<evidence type="ECO:0000313" key="2">
    <source>
        <dbReference type="EMBL" id="CAK7912704.1"/>
    </source>
</evidence>
<proteinExistence type="predicted"/>
<gene>
    <name evidence="2" type="ORF">PM001_LOCUS4609</name>
</gene>
<dbReference type="AlphaFoldDB" id="A0AAV1TAD7"/>
<reference evidence="2" key="1">
    <citation type="submission" date="2024-01" db="EMBL/GenBank/DDBJ databases">
        <authorList>
            <person name="Webb A."/>
        </authorList>
    </citation>
    <scope>NUCLEOTIDE SEQUENCE</scope>
    <source>
        <strain evidence="2">Pm1</strain>
    </source>
</reference>
<sequence length="130" mass="14883">MNDTSLLQWLGFFRVKVSPARRMPDFKMVCKCRAVQTTWSLQSSRHPERLYNCDKLKLDKDETSSSRSVSARELIKWANERASAQYAMDPASLFPSCPHLHKVDRNTRPGHLPTKAPQGTTNARYTSHCC</sequence>
<dbReference type="EMBL" id="CAKLBY020000039">
    <property type="protein sequence ID" value="CAK7912704.1"/>
    <property type="molecule type" value="Genomic_DNA"/>
</dbReference>
<evidence type="ECO:0000256" key="1">
    <source>
        <dbReference type="SAM" id="MobiDB-lite"/>
    </source>
</evidence>
<name>A0AAV1TAD7_9STRA</name>
<comment type="caution">
    <text evidence="2">The sequence shown here is derived from an EMBL/GenBank/DDBJ whole genome shotgun (WGS) entry which is preliminary data.</text>
</comment>
<organism evidence="2 3">
    <name type="scientific">Peronospora matthiolae</name>
    <dbReference type="NCBI Taxonomy" id="2874970"/>
    <lineage>
        <taxon>Eukaryota</taxon>
        <taxon>Sar</taxon>
        <taxon>Stramenopiles</taxon>
        <taxon>Oomycota</taxon>
        <taxon>Peronosporomycetes</taxon>
        <taxon>Peronosporales</taxon>
        <taxon>Peronosporaceae</taxon>
        <taxon>Peronospora</taxon>
    </lineage>
</organism>